<evidence type="ECO:0000256" key="8">
    <source>
        <dbReference type="ARBA" id="ARBA00023157"/>
    </source>
</evidence>
<dbReference type="GO" id="GO:0005788">
    <property type="term" value="C:endoplasmic reticulum lumen"/>
    <property type="evidence" value="ECO:0007669"/>
    <property type="project" value="UniProtKB-SubCell"/>
</dbReference>
<dbReference type="PANTHER" id="PTHR18929">
    <property type="entry name" value="PROTEIN DISULFIDE ISOMERASE"/>
    <property type="match status" value="1"/>
</dbReference>
<dbReference type="NCBIfam" id="TIGR01126">
    <property type="entry name" value="pdi_dom"/>
    <property type="match status" value="1"/>
</dbReference>
<dbReference type="PRINTS" id="PR00421">
    <property type="entry name" value="THIOREDOXIN"/>
</dbReference>
<evidence type="ECO:0000256" key="7">
    <source>
        <dbReference type="ARBA" id="ARBA00022824"/>
    </source>
</evidence>
<evidence type="ECO:0000256" key="10">
    <source>
        <dbReference type="ARBA" id="ARBA00023284"/>
    </source>
</evidence>
<dbReference type="NCBIfam" id="TIGR01130">
    <property type="entry name" value="ER_PDI_fam"/>
    <property type="match status" value="1"/>
</dbReference>
<dbReference type="PROSITE" id="PS51352">
    <property type="entry name" value="THIOREDOXIN_2"/>
    <property type="match status" value="2"/>
</dbReference>
<keyword evidence="7" id="KW-0256">Endoplasmic reticulum</keyword>
<organism evidence="16 17">
    <name type="scientific">Pseudocohnilembus persalinus</name>
    <name type="common">Ciliate</name>
    <dbReference type="NCBI Taxonomy" id="266149"/>
    <lineage>
        <taxon>Eukaryota</taxon>
        <taxon>Sar</taxon>
        <taxon>Alveolata</taxon>
        <taxon>Ciliophora</taxon>
        <taxon>Intramacronucleata</taxon>
        <taxon>Oligohymenophorea</taxon>
        <taxon>Scuticociliatia</taxon>
        <taxon>Philasterida</taxon>
        <taxon>Pseudocohnilembidae</taxon>
        <taxon>Pseudocohnilembus</taxon>
    </lineage>
</organism>
<dbReference type="InterPro" id="IPR005788">
    <property type="entry name" value="PDI_thioredoxin-like_dom"/>
</dbReference>
<feature type="region of interest" description="Disordered" evidence="14">
    <location>
        <begin position="478"/>
        <end position="517"/>
    </location>
</feature>
<dbReference type="CDD" id="cd02981">
    <property type="entry name" value="PDI_b_family"/>
    <property type="match status" value="1"/>
</dbReference>
<name>A0A0V0R3H3_PSEPJ</name>
<feature type="domain" description="Thioredoxin" evidence="15">
    <location>
        <begin position="9"/>
        <end position="149"/>
    </location>
</feature>
<dbReference type="PROSITE" id="PS00194">
    <property type="entry name" value="THIOREDOXIN_1"/>
    <property type="match status" value="2"/>
</dbReference>
<feature type="domain" description="Thioredoxin" evidence="15">
    <location>
        <begin position="346"/>
        <end position="473"/>
    </location>
</feature>
<dbReference type="EMBL" id="LDAU01000055">
    <property type="protein sequence ID" value="KRX09006.1"/>
    <property type="molecule type" value="Genomic_DNA"/>
</dbReference>
<dbReference type="EC" id="5.3.4.1" evidence="4 13"/>
<dbReference type="Pfam" id="PF00085">
    <property type="entry name" value="Thioredoxin"/>
    <property type="match status" value="2"/>
</dbReference>
<feature type="disulfide bond" description="Redox-active" evidence="11">
    <location>
        <begin position="395"/>
        <end position="398"/>
    </location>
</feature>
<dbReference type="FunCoup" id="A0A0V0R3H3">
    <property type="interactions" value="308"/>
</dbReference>
<dbReference type="Pfam" id="PF13848">
    <property type="entry name" value="Thioredoxin_6"/>
    <property type="match status" value="1"/>
</dbReference>
<evidence type="ECO:0000256" key="3">
    <source>
        <dbReference type="ARBA" id="ARBA00006347"/>
    </source>
</evidence>
<feature type="disulfide bond" description="Redox-active" evidence="11">
    <location>
        <begin position="54"/>
        <end position="57"/>
    </location>
</feature>
<evidence type="ECO:0000256" key="14">
    <source>
        <dbReference type="SAM" id="MobiDB-lite"/>
    </source>
</evidence>
<dbReference type="Gene3D" id="3.40.30.10">
    <property type="entry name" value="Glutaredoxin"/>
    <property type="match status" value="4"/>
</dbReference>
<dbReference type="InterPro" id="IPR005792">
    <property type="entry name" value="Prot_disulphide_isomerase"/>
</dbReference>
<comment type="subcellular location">
    <subcellularLocation>
        <location evidence="2">Endoplasmic reticulum lumen</location>
    </subcellularLocation>
</comment>
<gene>
    <name evidence="16" type="ORF">PPERSA_01893</name>
</gene>
<evidence type="ECO:0000256" key="2">
    <source>
        <dbReference type="ARBA" id="ARBA00004319"/>
    </source>
</evidence>
<keyword evidence="5 13" id="KW-0732">Signal</keyword>
<evidence type="ECO:0000256" key="6">
    <source>
        <dbReference type="ARBA" id="ARBA00022737"/>
    </source>
</evidence>
<dbReference type="CDD" id="cd02995">
    <property type="entry name" value="PDI_a_PDI_a'_C"/>
    <property type="match status" value="1"/>
</dbReference>
<evidence type="ECO:0000256" key="12">
    <source>
        <dbReference type="RuleBase" id="RU004208"/>
    </source>
</evidence>
<dbReference type="CDD" id="cd02961">
    <property type="entry name" value="PDI_a_family"/>
    <property type="match status" value="1"/>
</dbReference>
<dbReference type="InterPro" id="IPR013766">
    <property type="entry name" value="Thioredoxin_domain"/>
</dbReference>
<keyword evidence="17" id="KW-1185">Reference proteome</keyword>
<feature type="compositionally biased region" description="Basic and acidic residues" evidence="14">
    <location>
        <begin position="478"/>
        <end position="488"/>
    </location>
</feature>
<dbReference type="FunFam" id="3.40.30.10:FF:000023">
    <property type="entry name" value="Protein disulfide-isomerase"/>
    <property type="match status" value="1"/>
</dbReference>
<dbReference type="OMA" id="FRSKHEP"/>
<evidence type="ECO:0000256" key="1">
    <source>
        <dbReference type="ARBA" id="ARBA00001182"/>
    </source>
</evidence>
<keyword evidence="9 13" id="KW-0413">Isomerase</keyword>
<dbReference type="AlphaFoldDB" id="A0A0V0R3H3"/>
<dbReference type="GO" id="GO:0034976">
    <property type="term" value="P:response to endoplasmic reticulum stress"/>
    <property type="evidence" value="ECO:0007669"/>
    <property type="project" value="TreeGrafter"/>
</dbReference>
<dbReference type="InterPro" id="IPR036249">
    <property type="entry name" value="Thioredoxin-like_sf"/>
</dbReference>
<evidence type="ECO:0000256" key="9">
    <source>
        <dbReference type="ARBA" id="ARBA00023235"/>
    </source>
</evidence>
<feature type="compositionally biased region" description="Low complexity" evidence="14">
    <location>
        <begin position="489"/>
        <end position="507"/>
    </location>
</feature>
<reference evidence="16 17" key="1">
    <citation type="journal article" date="2015" name="Sci. Rep.">
        <title>Genome of the facultative scuticociliatosis pathogen Pseudocohnilembus persalinus provides insight into its virulence through horizontal gene transfer.</title>
        <authorList>
            <person name="Xiong J."/>
            <person name="Wang G."/>
            <person name="Cheng J."/>
            <person name="Tian M."/>
            <person name="Pan X."/>
            <person name="Warren A."/>
            <person name="Jiang C."/>
            <person name="Yuan D."/>
            <person name="Miao W."/>
        </authorList>
    </citation>
    <scope>NUCLEOTIDE SEQUENCE [LARGE SCALE GENOMIC DNA]</scope>
    <source>
        <strain evidence="16">36N120E</strain>
    </source>
</reference>
<keyword evidence="10 11" id="KW-0676">Redox-active center</keyword>
<sequence length="517" mass="59780">MKTFVFLVLVLSVFFVNCTEYEKEDGVVVLNDENFNSFIESNNFVLVEFYAPWCGHCQQLAPEFAKAAQELAQADPAVMLAKIDATQNEKLAQQYEIQGFPTLFWIVDGQIIQYQGGREASQIVKWCQKQSGSPTNLIESAESLEKLKSDSEVLIIYFGASQDEEQFQAYQNVARLALLNNVVFAHVFDSDIRKAEGTAEKQTIVMFKQFEDPRVEYQGNFEVEDLLSNFVMKYGYPIIMALDEDNISLMVESQNGSLLVFHNNADLSQQALKALQEAKDQIKEHVKLFTIDISSEIGQNLAEFFQITEDKLPKVAIVKVIEEVQKFFLDEEISKESLENFVQKYNKNELKAVYFSEDIPATQDKPVYQLVGKSFNEQVLESEKTVFVKFYAPWCGHCQEMAPVYEQLAEHYKDNENILIADIDFTKNEVPGVEIEGFPTLLLYVSGNKQKPADYYGDRSLEDMIQFIRYHTDSEFKKQIDEQMEREQQQQQQQQQQQEQQQEQEQLQEQEKKRDDL</sequence>
<feature type="signal peptide" evidence="13">
    <location>
        <begin position="1"/>
        <end position="18"/>
    </location>
</feature>
<evidence type="ECO:0000313" key="16">
    <source>
        <dbReference type="EMBL" id="KRX09006.1"/>
    </source>
</evidence>
<keyword evidence="8 11" id="KW-1015">Disulfide bond</keyword>
<comment type="caution">
    <text evidence="16">The sequence shown here is derived from an EMBL/GenBank/DDBJ whole genome shotgun (WGS) entry which is preliminary data.</text>
</comment>
<protein>
    <recommendedName>
        <fullName evidence="4 13">Protein disulfide-isomerase</fullName>
        <ecNumber evidence="4 13">5.3.4.1</ecNumber>
    </recommendedName>
</protein>
<evidence type="ECO:0000259" key="15">
    <source>
        <dbReference type="PROSITE" id="PS51352"/>
    </source>
</evidence>
<dbReference type="InterPro" id="IPR017937">
    <property type="entry name" value="Thioredoxin_CS"/>
</dbReference>
<evidence type="ECO:0000313" key="17">
    <source>
        <dbReference type="Proteomes" id="UP000054937"/>
    </source>
</evidence>
<dbReference type="InParanoid" id="A0A0V0R3H3"/>
<dbReference type="Proteomes" id="UP000054937">
    <property type="component" value="Unassembled WGS sequence"/>
</dbReference>
<evidence type="ECO:0000256" key="5">
    <source>
        <dbReference type="ARBA" id="ARBA00022729"/>
    </source>
</evidence>
<evidence type="ECO:0000256" key="13">
    <source>
        <dbReference type="RuleBase" id="RU361130"/>
    </source>
</evidence>
<evidence type="ECO:0000256" key="4">
    <source>
        <dbReference type="ARBA" id="ARBA00012723"/>
    </source>
</evidence>
<dbReference type="SUPFAM" id="SSF52833">
    <property type="entry name" value="Thioredoxin-like"/>
    <property type="match status" value="4"/>
</dbReference>
<comment type="similarity">
    <text evidence="3 12">Belongs to the protein disulfide isomerase family.</text>
</comment>
<accession>A0A0V0R3H3</accession>
<proteinExistence type="inferred from homology"/>
<keyword evidence="6" id="KW-0677">Repeat</keyword>
<feature type="chain" id="PRO_5006773651" description="Protein disulfide-isomerase" evidence="13">
    <location>
        <begin position="19"/>
        <end position="517"/>
    </location>
</feature>
<dbReference type="GO" id="GO:0006457">
    <property type="term" value="P:protein folding"/>
    <property type="evidence" value="ECO:0007669"/>
    <property type="project" value="TreeGrafter"/>
</dbReference>
<dbReference type="FunFam" id="3.40.30.10:FF:000027">
    <property type="entry name" value="protein disulfide-isomerase A2"/>
    <property type="match status" value="1"/>
</dbReference>
<dbReference type="GO" id="GO:0003756">
    <property type="term" value="F:protein disulfide isomerase activity"/>
    <property type="evidence" value="ECO:0007669"/>
    <property type="project" value="UniProtKB-EC"/>
</dbReference>
<dbReference type="OrthoDB" id="72053at2759"/>
<evidence type="ECO:0000256" key="11">
    <source>
        <dbReference type="PIRSR" id="PIRSR605792-51"/>
    </source>
</evidence>
<comment type="catalytic activity">
    <reaction evidence="1 13">
        <text>Catalyzes the rearrangement of -S-S- bonds in proteins.</text>
        <dbReference type="EC" id="5.3.4.1"/>
    </reaction>
</comment>